<evidence type="ECO:0000313" key="2">
    <source>
        <dbReference type="EMBL" id="GAA0222996.1"/>
    </source>
</evidence>
<dbReference type="Proteomes" id="UP001500967">
    <property type="component" value="Unassembled WGS sequence"/>
</dbReference>
<keyword evidence="3" id="KW-1185">Reference proteome</keyword>
<gene>
    <name evidence="2" type="ORF">GCM10009539_05260</name>
</gene>
<accession>A0ABN0TJ69</accession>
<organism evidence="2 3">
    <name type="scientific">Cryptosporangium japonicum</name>
    <dbReference type="NCBI Taxonomy" id="80872"/>
    <lineage>
        <taxon>Bacteria</taxon>
        <taxon>Bacillati</taxon>
        <taxon>Actinomycetota</taxon>
        <taxon>Actinomycetes</taxon>
        <taxon>Cryptosporangiales</taxon>
        <taxon>Cryptosporangiaceae</taxon>
        <taxon>Cryptosporangium</taxon>
    </lineage>
</organism>
<protein>
    <submittedName>
        <fullName evidence="2">Uncharacterized protein</fullName>
    </submittedName>
</protein>
<name>A0ABN0TJ69_9ACTN</name>
<feature type="region of interest" description="Disordered" evidence="1">
    <location>
        <begin position="67"/>
        <end position="103"/>
    </location>
</feature>
<dbReference type="EMBL" id="BAAAGX010000003">
    <property type="protein sequence ID" value="GAA0222996.1"/>
    <property type="molecule type" value="Genomic_DNA"/>
</dbReference>
<sequence length="103" mass="10758">MHEVGPGAVADVDLVAAVTERDRNRRRDDQGIDALAAALQQRTEAAGGEMEDQIVDRSARGVGDALGLREIESDDTDPATGPTGRFSDVGRDPGVGETIGRSA</sequence>
<reference evidence="2 3" key="1">
    <citation type="journal article" date="2019" name="Int. J. Syst. Evol. Microbiol.">
        <title>The Global Catalogue of Microorganisms (GCM) 10K type strain sequencing project: providing services to taxonomists for standard genome sequencing and annotation.</title>
        <authorList>
            <consortium name="The Broad Institute Genomics Platform"/>
            <consortium name="The Broad Institute Genome Sequencing Center for Infectious Disease"/>
            <person name="Wu L."/>
            <person name="Ma J."/>
        </authorList>
    </citation>
    <scope>NUCLEOTIDE SEQUENCE [LARGE SCALE GENOMIC DNA]</scope>
    <source>
        <strain evidence="2 3">JCM 10425</strain>
    </source>
</reference>
<proteinExistence type="predicted"/>
<comment type="caution">
    <text evidence="2">The sequence shown here is derived from an EMBL/GenBank/DDBJ whole genome shotgun (WGS) entry which is preliminary data.</text>
</comment>
<evidence type="ECO:0000313" key="3">
    <source>
        <dbReference type="Proteomes" id="UP001500967"/>
    </source>
</evidence>
<evidence type="ECO:0000256" key="1">
    <source>
        <dbReference type="SAM" id="MobiDB-lite"/>
    </source>
</evidence>